<sequence length="103" mass="12117">MAMAYSYFSLPFGCLLLSKQKKKKTLVLQSHKDVWVYYRSMIKNKVIGDYWVEMVRICEEEVLGCASEEVQEVKDFINYNKLTQLSIKEGILTPIVYLKRNKL</sequence>
<accession>A0A9J6AN73</accession>
<reference evidence="1 2" key="1">
    <citation type="submission" date="2020-09" db="EMBL/GenBank/DDBJ databases">
        <title>De no assembly of potato wild relative species, Solanum commersonii.</title>
        <authorList>
            <person name="Cho K."/>
        </authorList>
    </citation>
    <scope>NUCLEOTIDE SEQUENCE [LARGE SCALE GENOMIC DNA]</scope>
    <source>
        <strain evidence="1">LZ3.2</strain>
        <tissue evidence="1">Leaf</tissue>
    </source>
</reference>
<dbReference type="AlphaFoldDB" id="A0A9J6AN73"/>
<dbReference type="EMBL" id="JACXVP010000002">
    <property type="protein sequence ID" value="KAG5625578.1"/>
    <property type="molecule type" value="Genomic_DNA"/>
</dbReference>
<organism evidence="1 2">
    <name type="scientific">Solanum commersonii</name>
    <name type="common">Commerson's wild potato</name>
    <name type="synonym">Commerson's nightshade</name>
    <dbReference type="NCBI Taxonomy" id="4109"/>
    <lineage>
        <taxon>Eukaryota</taxon>
        <taxon>Viridiplantae</taxon>
        <taxon>Streptophyta</taxon>
        <taxon>Embryophyta</taxon>
        <taxon>Tracheophyta</taxon>
        <taxon>Spermatophyta</taxon>
        <taxon>Magnoliopsida</taxon>
        <taxon>eudicotyledons</taxon>
        <taxon>Gunneridae</taxon>
        <taxon>Pentapetalae</taxon>
        <taxon>asterids</taxon>
        <taxon>lamiids</taxon>
        <taxon>Solanales</taxon>
        <taxon>Solanaceae</taxon>
        <taxon>Solanoideae</taxon>
        <taxon>Solaneae</taxon>
        <taxon>Solanum</taxon>
    </lineage>
</organism>
<gene>
    <name evidence="1" type="ORF">H5410_010796</name>
</gene>
<dbReference type="Proteomes" id="UP000824120">
    <property type="component" value="Chromosome 2"/>
</dbReference>
<evidence type="ECO:0000313" key="2">
    <source>
        <dbReference type="Proteomes" id="UP000824120"/>
    </source>
</evidence>
<evidence type="ECO:0000313" key="1">
    <source>
        <dbReference type="EMBL" id="KAG5625578.1"/>
    </source>
</evidence>
<comment type="caution">
    <text evidence="1">The sequence shown here is derived from an EMBL/GenBank/DDBJ whole genome shotgun (WGS) entry which is preliminary data.</text>
</comment>
<name>A0A9J6AN73_SOLCO</name>
<keyword evidence="2" id="KW-1185">Reference proteome</keyword>
<protein>
    <submittedName>
        <fullName evidence="1">Uncharacterized protein</fullName>
    </submittedName>
</protein>
<proteinExistence type="predicted"/>